<feature type="transmembrane region" description="Helical" evidence="8">
    <location>
        <begin position="349"/>
        <end position="368"/>
    </location>
</feature>
<evidence type="ECO:0000256" key="6">
    <source>
        <dbReference type="ARBA" id="ARBA00022989"/>
    </source>
</evidence>
<dbReference type="Proteomes" id="UP000660862">
    <property type="component" value="Unassembled WGS sequence"/>
</dbReference>
<feature type="transmembrane region" description="Helical" evidence="8">
    <location>
        <begin position="410"/>
        <end position="435"/>
    </location>
</feature>
<feature type="transmembrane region" description="Helical" evidence="8">
    <location>
        <begin position="140"/>
        <end position="163"/>
    </location>
</feature>
<feature type="transmembrane region" description="Helical" evidence="8">
    <location>
        <begin position="12"/>
        <end position="32"/>
    </location>
</feature>
<keyword evidence="6 8" id="KW-1133">Transmembrane helix</keyword>
<evidence type="ECO:0000313" key="9">
    <source>
        <dbReference type="EMBL" id="GGH04008.1"/>
    </source>
</evidence>
<dbReference type="InterPro" id="IPR018093">
    <property type="entry name" value="BCCT_CS"/>
</dbReference>
<protein>
    <submittedName>
        <fullName evidence="9">Transporter</fullName>
    </submittedName>
</protein>
<keyword evidence="4" id="KW-1003">Cell membrane</keyword>
<evidence type="ECO:0000256" key="3">
    <source>
        <dbReference type="ARBA" id="ARBA00022448"/>
    </source>
</evidence>
<dbReference type="GO" id="GO:0022857">
    <property type="term" value="F:transmembrane transporter activity"/>
    <property type="evidence" value="ECO:0007669"/>
    <property type="project" value="InterPro"/>
</dbReference>
<evidence type="ECO:0000256" key="8">
    <source>
        <dbReference type="SAM" id="Phobius"/>
    </source>
</evidence>
<sequence>MRKLARNTTFKKGVVVPSLVFILSVSFISSFFPNRMAALLSQVQGFIFTNLNWVYIWTVTVFVFFLFFLVVSKYGSIKLGDNDEKPEYSFFSWVSMLFAAGMGIGLMYFSVAEPISHFSEQAFGQYDEIRRAKDAQLYTFFHWGIHAWAIYGVVGLSLAYFTYRYKLPLSLRSCFYPILKGRINGYTGDIIDTFALCSTFFGITTTLGFGVVQLNAGLVEVGVMAGRGFGYQIAIVAVIMAISIISATSGVNKGVKFLSQTNIVAAVILMLFVLALGPTVFVLGSFSEGLGNYINEFFDLTFNTHAYEPGVHPWFFSWTILYWAWWISWSPYVGLFIAKISRGRTIREFIGAVLIIPTAFNFLWMSVFGNSATWLDRNRLNGLLSSMADRTDELLFRFLEFFPAAGVTQLLAIFIIFIFFVTSADSGIFVMNSIATKNAVRSPKWQLVFWGLLLAVLALVLLNAGGLSALQTMTLITALPFSLLMLLFCYSLMQGLIADSNYYGKGFSPATINWSGVRWKERLHRILSFKDRDAVADFIRNTVDPSLRELAEEFNRRDVAASVTAAGDHTWVELMIRHERIDNFKYGVRCQQKEVSDFLVSEENLPDLDKHRTYIPESYFGDNRIGYNMEYFVQEEVIADVLRQYERFLGLAAEVKNELFTDNSFKNTPDDE</sequence>
<evidence type="ECO:0000256" key="5">
    <source>
        <dbReference type="ARBA" id="ARBA00022692"/>
    </source>
</evidence>
<evidence type="ECO:0000256" key="4">
    <source>
        <dbReference type="ARBA" id="ARBA00022475"/>
    </source>
</evidence>
<organism evidence="9 10">
    <name type="scientific">Parapedobacter pyrenivorans</name>
    <dbReference type="NCBI Taxonomy" id="1305674"/>
    <lineage>
        <taxon>Bacteria</taxon>
        <taxon>Pseudomonadati</taxon>
        <taxon>Bacteroidota</taxon>
        <taxon>Sphingobacteriia</taxon>
        <taxon>Sphingobacteriales</taxon>
        <taxon>Sphingobacteriaceae</taxon>
        <taxon>Parapedobacter</taxon>
    </lineage>
</organism>
<feature type="transmembrane region" description="Helical" evidence="8">
    <location>
        <begin position="229"/>
        <end position="251"/>
    </location>
</feature>
<feature type="transmembrane region" description="Helical" evidence="8">
    <location>
        <begin position="447"/>
        <end position="467"/>
    </location>
</feature>
<name>A0A917I1Y4_9SPHI</name>
<keyword evidence="5 8" id="KW-0812">Transmembrane</keyword>
<dbReference type="GO" id="GO:0005886">
    <property type="term" value="C:plasma membrane"/>
    <property type="evidence" value="ECO:0007669"/>
    <property type="project" value="UniProtKB-SubCell"/>
</dbReference>
<dbReference type="InterPro" id="IPR000060">
    <property type="entry name" value="BCCT_transptr"/>
</dbReference>
<dbReference type="PROSITE" id="PS01303">
    <property type="entry name" value="BCCT"/>
    <property type="match status" value="1"/>
</dbReference>
<keyword evidence="7 8" id="KW-0472">Membrane</keyword>
<accession>A0A917I1Y4</accession>
<reference evidence="9" key="2">
    <citation type="submission" date="2020-09" db="EMBL/GenBank/DDBJ databases">
        <authorList>
            <person name="Sun Q."/>
            <person name="Zhou Y."/>
        </authorList>
    </citation>
    <scope>NUCLEOTIDE SEQUENCE</scope>
    <source>
        <strain evidence="9">CGMCC 1.12195</strain>
    </source>
</reference>
<feature type="transmembrane region" description="Helical" evidence="8">
    <location>
        <begin position="315"/>
        <end position="337"/>
    </location>
</feature>
<feature type="transmembrane region" description="Helical" evidence="8">
    <location>
        <begin position="473"/>
        <end position="493"/>
    </location>
</feature>
<keyword evidence="3" id="KW-0813">Transport</keyword>
<keyword evidence="10" id="KW-1185">Reference proteome</keyword>
<evidence type="ECO:0000313" key="10">
    <source>
        <dbReference type="Proteomes" id="UP000660862"/>
    </source>
</evidence>
<feature type="transmembrane region" description="Helical" evidence="8">
    <location>
        <begin position="190"/>
        <end position="209"/>
    </location>
</feature>
<evidence type="ECO:0000256" key="2">
    <source>
        <dbReference type="ARBA" id="ARBA00005658"/>
    </source>
</evidence>
<dbReference type="PANTHER" id="PTHR30047:SF7">
    <property type="entry name" value="HIGH-AFFINITY CHOLINE TRANSPORT PROTEIN"/>
    <property type="match status" value="1"/>
</dbReference>
<feature type="transmembrane region" description="Helical" evidence="8">
    <location>
        <begin position="52"/>
        <end position="70"/>
    </location>
</feature>
<dbReference type="PANTHER" id="PTHR30047">
    <property type="entry name" value="HIGH-AFFINITY CHOLINE TRANSPORT PROTEIN-RELATED"/>
    <property type="match status" value="1"/>
</dbReference>
<dbReference type="AlphaFoldDB" id="A0A917I1Y4"/>
<reference evidence="9" key="1">
    <citation type="journal article" date="2014" name="Int. J. Syst. Evol. Microbiol.">
        <title>Complete genome sequence of Corynebacterium casei LMG S-19264T (=DSM 44701T), isolated from a smear-ripened cheese.</title>
        <authorList>
            <consortium name="US DOE Joint Genome Institute (JGI-PGF)"/>
            <person name="Walter F."/>
            <person name="Albersmeier A."/>
            <person name="Kalinowski J."/>
            <person name="Ruckert C."/>
        </authorList>
    </citation>
    <scope>NUCLEOTIDE SEQUENCE</scope>
    <source>
        <strain evidence="9">CGMCC 1.12195</strain>
    </source>
</reference>
<feature type="transmembrane region" description="Helical" evidence="8">
    <location>
        <begin position="90"/>
        <end position="111"/>
    </location>
</feature>
<dbReference type="EMBL" id="BMER01000007">
    <property type="protein sequence ID" value="GGH04008.1"/>
    <property type="molecule type" value="Genomic_DNA"/>
</dbReference>
<comment type="subcellular location">
    <subcellularLocation>
        <location evidence="1">Cell membrane</location>
        <topology evidence="1">Multi-pass membrane protein</topology>
    </subcellularLocation>
</comment>
<proteinExistence type="inferred from homology"/>
<dbReference type="Pfam" id="PF02028">
    <property type="entry name" value="BCCT"/>
    <property type="match status" value="1"/>
</dbReference>
<gene>
    <name evidence="9" type="ORF">GCM10007415_45260</name>
</gene>
<dbReference type="RefSeq" id="WP_188508418.1">
    <property type="nucleotide sequence ID" value="NZ_BMER01000007.1"/>
</dbReference>
<comment type="similarity">
    <text evidence="2">Belongs to the BCCT transporter (TC 2.A.15) family.</text>
</comment>
<feature type="transmembrane region" description="Helical" evidence="8">
    <location>
        <begin position="263"/>
        <end position="286"/>
    </location>
</feature>
<evidence type="ECO:0000256" key="1">
    <source>
        <dbReference type="ARBA" id="ARBA00004651"/>
    </source>
</evidence>
<dbReference type="NCBIfam" id="TIGR00842">
    <property type="entry name" value="bcct"/>
    <property type="match status" value="1"/>
</dbReference>
<evidence type="ECO:0000256" key="7">
    <source>
        <dbReference type="ARBA" id="ARBA00023136"/>
    </source>
</evidence>
<comment type="caution">
    <text evidence="9">The sequence shown here is derived from an EMBL/GenBank/DDBJ whole genome shotgun (WGS) entry which is preliminary data.</text>
</comment>